<keyword evidence="3 4" id="KW-0802">TPR repeat</keyword>
<dbReference type="PROSITE" id="PS50005">
    <property type="entry name" value="TPR"/>
    <property type="match status" value="1"/>
</dbReference>
<dbReference type="SUPFAM" id="SSF48452">
    <property type="entry name" value="TPR-like"/>
    <property type="match status" value="1"/>
</dbReference>
<keyword evidence="2" id="KW-0677">Repeat</keyword>
<evidence type="ECO:0000256" key="3">
    <source>
        <dbReference type="ARBA" id="ARBA00022803"/>
    </source>
</evidence>
<dbReference type="SMART" id="SM00028">
    <property type="entry name" value="TPR"/>
    <property type="match status" value="4"/>
</dbReference>
<feature type="repeat" description="TPR" evidence="4">
    <location>
        <begin position="247"/>
        <end position="280"/>
    </location>
</feature>
<evidence type="ECO:0000256" key="2">
    <source>
        <dbReference type="ARBA" id="ARBA00022737"/>
    </source>
</evidence>
<dbReference type="Proteomes" id="UP000596739">
    <property type="component" value="Unassembled WGS sequence"/>
</dbReference>
<proteinExistence type="predicted"/>
<dbReference type="Gene3D" id="1.25.40.10">
    <property type="entry name" value="Tetratricopeptide repeat domain"/>
    <property type="match status" value="1"/>
</dbReference>
<feature type="transmembrane region" description="Helical" evidence="5">
    <location>
        <begin position="420"/>
        <end position="449"/>
    </location>
</feature>
<evidence type="ECO:0000256" key="4">
    <source>
        <dbReference type="PROSITE-ProRule" id="PRU00339"/>
    </source>
</evidence>
<dbReference type="CDD" id="cd06257">
    <property type="entry name" value="DnaJ"/>
    <property type="match status" value="1"/>
</dbReference>
<dbReference type="InterPro" id="IPR036869">
    <property type="entry name" value="J_dom_sf"/>
</dbReference>
<dbReference type="SUPFAM" id="SSF46565">
    <property type="entry name" value="Chaperone J-domain"/>
    <property type="match status" value="1"/>
</dbReference>
<dbReference type="EMBL" id="JAENHN010000043">
    <property type="protein sequence ID" value="MBK1811974.1"/>
    <property type="molecule type" value="Genomic_DNA"/>
</dbReference>
<keyword evidence="5" id="KW-1133">Transmembrane helix</keyword>
<dbReference type="PANTHER" id="PTHR44858">
    <property type="entry name" value="TETRATRICOPEPTIDE REPEAT PROTEIN 6"/>
    <property type="match status" value="1"/>
</dbReference>
<evidence type="ECO:0000256" key="1">
    <source>
        <dbReference type="ARBA" id="ARBA00022705"/>
    </source>
</evidence>
<dbReference type="InterPro" id="IPR011990">
    <property type="entry name" value="TPR-like_helical_dom_sf"/>
</dbReference>
<sequence length="458" mass="53346">MEPWSILDIDPTEDTSVIKKAYAKKLKIHHPEDDPTGYQKLREAYDTALKYAKRLIKKEESESFNIRESPISLEENYSPTHLELINSQASSVPSIEEQNAKFIEQIESLYNDFFSRINIDNWKNLLSNDIFWIIANKRTISRLTINFLSEHHHLPQDIWILLENNFNWCSEKNTTYQPYHDDFISYIERQISSPNPLNYFFSEAFKDVDYEQFLQLREIAQTSLLEDNFSDAKEYIEAAKNIYTEDPDLFRLEGEMNLRSGNLEGAIASFNKALSLNPEDYNSILYRATAYYEAKQIEAALEDYKHIYSKTPEKNEIFLFIANNYFKLGDLFKAKAWVLKSLKLDHSNNEAKLLYAQLQVKLRKKLTMELEKDPSNQVLKDKLEAINSEIHKTDMKNTSKANKTRNPVNKITFIKDLIKIILALMALIFFIGLTIASKVGIVLLPFFIIKGLTSKKNK</sequence>
<keyword evidence="5" id="KW-0812">Transmembrane</keyword>
<accession>A0ABS1ERF5</accession>
<evidence type="ECO:0000259" key="6">
    <source>
        <dbReference type="PROSITE" id="PS50076"/>
    </source>
</evidence>
<dbReference type="InterPro" id="IPR001623">
    <property type="entry name" value="DnaJ_domain"/>
</dbReference>
<evidence type="ECO:0000313" key="7">
    <source>
        <dbReference type="EMBL" id="MBK1811974.1"/>
    </source>
</evidence>
<protein>
    <recommendedName>
        <fullName evidence="6">J domain-containing protein</fullName>
    </recommendedName>
</protein>
<dbReference type="PROSITE" id="PS50076">
    <property type="entry name" value="DNAJ_2"/>
    <property type="match status" value="1"/>
</dbReference>
<feature type="domain" description="J" evidence="6">
    <location>
        <begin position="2"/>
        <end position="65"/>
    </location>
</feature>
<keyword evidence="8" id="KW-1185">Reference proteome</keyword>
<reference evidence="8" key="1">
    <citation type="submission" date="2021-01" db="EMBL/GenBank/DDBJ databases">
        <title>Genome public.</title>
        <authorList>
            <person name="Liu C."/>
            <person name="Sun Q."/>
        </authorList>
    </citation>
    <scope>NUCLEOTIDE SEQUENCE [LARGE SCALE GENOMIC DNA]</scope>
    <source>
        <strain evidence="8">YIM B02505</strain>
    </source>
</reference>
<evidence type="ECO:0000256" key="5">
    <source>
        <dbReference type="SAM" id="Phobius"/>
    </source>
</evidence>
<name>A0ABS1ERF5_9CLOT</name>
<dbReference type="InterPro" id="IPR050498">
    <property type="entry name" value="Ycf3"/>
</dbReference>
<dbReference type="InterPro" id="IPR019734">
    <property type="entry name" value="TPR_rpt"/>
</dbReference>
<comment type="caution">
    <text evidence="7">The sequence shown here is derived from an EMBL/GenBank/DDBJ whole genome shotgun (WGS) entry which is preliminary data.</text>
</comment>
<keyword evidence="1" id="KW-0235">DNA replication</keyword>
<organism evidence="7 8">
    <name type="scientific">Clostridium yunnanense</name>
    <dbReference type="NCBI Taxonomy" id="2800325"/>
    <lineage>
        <taxon>Bacteria</taxon>
        <taxon>Bacillati</taxon>
        <taxon>Bacillota</taxon>
        <taxon>Clostridia</taxon>
        <taxon>Eubacteriales</taxon>
        <taxon>Clostridiaceae</taxon>
        <taxon>Clostridium</taxon>
    </lineage>
</organism>
<dbReference type="RefSeq" id="WP_200270706.1">
    <property type="nucleotide sequence ID" value="NZ_JAENHN010000043.1"/>
</dbReference>
<dbReference type="Gene3D" id="1.10.287.110">
    <property type="entry name" value="DnaJ domain"/>
    <property type="match status" value="1"/>
</dbReference>
<evidence type="ECO:0000313" key="8">
    <source>
        <dbReference type="Proteomes" id="UP000596739"/>
    </source>
</evidence>
<gene>
    <name evidence="7" type="ORF">JHL18_15235</name>
</gene>
<dbReference type="PANTHER" id="PTHR44858:SF1">
    <property type="entry name" value="UDP-N-ACETYLGLUCOSAMINE--PEPTIDE N-ACETYLGLUCOSAMINYLTRANSFERASE SPINDLY-RELATED"/>
    <property type="match status" value="1"/>
</dbReference>
<keyword evidence="5" id="KW-0472">Membrane</keyword>